<feature type="disulfide bond" evidence="11">
    <location>
        <begin position="1834"/>
        <end position="1844"/>
    </location>
</feature>
<dbReference type="Proteomes" id="UP000007110">
    <property type="component" value="Unassembled WGS sequence"/>
</dbReference>
<feature type="disulfide bond" evidence="11">
    <location>
        <begin position="875"/>
        <end position="936"/>
    </location>
</feature>
<sequence length="2033" mass="218117">MVSREKSFHPWFSPTDPFEVRLVGGLNDAEGRVEVLYDGSWGTICDSWWDLRDARVVCRMLGFDGALNAPRSARFGQGSGRILLKYVTCDGTEDNLAECTHSGIGRYSCSHTRDAGAICYSGLHPKPFEVRLVGGSNNAEGTVEIMHDGSWETICDVGWDLRDARVICRMLGFDGALDAPGSARFGQGSDPFQVRLVNGSNDAEGRVEILYDGFWGTICDDWWDIKDARVVCRMMGFNDAIAASISARFGQGPDHSLLTSLGFQLVNGAGGYEGRVEILHEGSWGTVCDDFWDLDDAKVVCRQLGFDGAVAALPRARFGQGSGDIFLDGVKCNGTETSLRYCQHKGIGVHHCTHEGDASVICKRGGLRTYSDMITSDEIPPTYTTKLVPNGHETTIVPPRQQGHEVITTTYPLNTNIRLVNGSNNAEGRVEIFYGGSWMTVCDKNWDLLAARVVCRMLGFDGALDATRSASFGQGSGGILYVKCFGTEDSLADCYRVSVVSSCKHKLDAGAVCYSGVGGASDAEGRVEVLYDGSWGTICDSWWDLTDARVVCRMLGFDGALDAPGSARFGQGSGRSLLGYVNCDGNEDNVADCAHAGIGRYSCSHTRDAGAICYSGLHLVGGSNEAEGRVEVLQDGSWGTVCGVGWDLRDARVVCRMLGLDGALDAPRSANFGQGSGRILLQYVNCDGTEDNLADCAHAGVERYLCSHTSDAGAMCYFGTHPTPFQVRLVNGLKDAEGRVEVLYDGSWGTICDDSWDLRDARVVCRILGFDGALDAPGSARFGQGSGRILLKYVNCDGTEDNLADCTHSGIGRYSCSHTRDAGAICYAGLHPKPFEVRLVGGSNEAEGRVEIMHDGSWGTICDDSWDLRDARVVCRMLGFDGALNAPRSARFGQGSGHIILDVLGCDGTEVNLAECALAWVKGYSCGHTRDAGAVCYSGDPFQVRLVNGSNDAEGRVEVLYEGSWGTICDDSWDLKDARVVCRMMGFNDATAAPTSAKFGQGPGHSFLTSLGFRLVNGADGYEGRVEILHEGSWGTVCDDLWDLDDAKVVCRQLGFDGAVAALPLARFDQGHGEIFLDGVQCNGTETNLKDCKHDGIGVHSCVHKEDASVICEQGVEVSLVKGSNHAEGRVEVLYDGSWGTVCDTWWDLNDARVLCRMLGYDGALDAPRSASFGQGSGDVLRVDCSGTDCSNVGTSTPCGHHMDAGAVCYLGDHPNPLQVRLVNGSNDAEGRVEVLYGGSWGTICHYWWDLRDARVVCRMLGFDGAVDAPGSARFGQGSGPILLDRVNCDGTEDNLAGCGYSGNARYSCSHTSDAGVMCYSGVHPNPLQVRLVNGSNDAEGRVEVMHEGSWGTICDDWWDLRDANVVCRMLGFDKALDAPGFARFGQGSGHIIFDRVSCDGTEDNLAGCGYSGNARYSCSHTSAAAGAICYSGIHPNPLQVRLVGGSNDAEGRVEVLHHDGSWGAICDDSWDLRDARVVCRMLGFDGALDAPGSARFGEGSGDILLDDVGCEGTEDNVAGCIQRRVEVQYCGHDEDAGAICYNGAHPNPFRIRLVGGSSSAEGRVEVLYDGSWGTICDNGWDLRDARVVCRMLGFDGALDAPTSARFGQGSEDILLDFVGCDGTEENLADCAYLLIGVHYYGHGQAVGAICYSGAHPNSVGVRLVGGSNSSEGRVEIRYKGTWGTVCDNGWNLQDAKVVCRMLGFGDASTAPVSAWFGEGSEEILLSHVGCDGTEDNLADCAHLGFGVHNCQHNEDAGVTCLIGVRLVSGADEYEGRVEILHEGSWGTVCDDLWDLDDAKVVCRQLGFDGALAALPQARFGKGSGDIFLDGVQCNGTETNLRDCKHKGIGVHDCIHKEDASVSCMHAAHLDLTSYSNVDASRVTTRTTDDLASAANDTTVVALNLTSYSNVDASRVTTRTTDDLASAANDTTVVALNLNTPPRLPDRQVTGVLHHDYESNIAADGDDKGDLNLSQFKKKRERNINMDIDNVYETPDKDKDLDLDDYILPTRESSSDEYIDMTTVYQTPFSGER</sequence>
<feature type="disulfide bond" evidence="11">
    <location>
        <begin position="1731"/>
        <end position="1741"/>
    </location>
</feature>
<evidence type="ECO:0000256" key="10">
    <source>
        <dbReference type="ARBA" id="ARBA00023180"/>
    </source>
</evidence>
<dbReference type="Pfam" id="PF00530">
    <property type="entry name" value="SRCR"/>
    <property type="match status" value="18"/>
</dbReference>
<evidence type="ECO:0000256" key="4">
    <source>
        <dbReference type="ARBA" id="ARBA00022692"/>
    </source>
</evidence>
<proteinExistence type="predicted"/>
<feature type="disulfide bond" evidence="11">
    <location>
        <begin position="288"/>
        <end position="352"/>
    </location>
</feature>
<feature type="disulfide bond" evidence="11">
    <location>
        <begin position="1355"/>
        <end position="1419"/>
    </location>
</feature>
<feature type="domain" description="SRCR" evidence="12">
    <location>
        <begin position="514"/>
        <end position="614"/>
    </location>
</feature>
<dbReference type="RefSeq" id="XP_030851619.1">
    <property type="nucleotide sequence ID" value="XM_030995759.1"/>
</dbReference>
<dbReference type="InterPro" id="IPR036772">
    <property type="entry name" value="SRCR-like_dom_sf"/>
</dbReference>
<dbReference type="PROSITE" id="PS50287">
    <property type="entry name" value="SRCR_2"/>
    <property type="match status" value="17"/>
</dbReference>
<feature type="disulfide bond" evidence="11">
    <location>
        <begin position="1480"/>
        <end position="1541"/>
    </location>
</feature>
<dbReference type="SUPFAM" id="SSF56487">
    <property type="entry name" value="SRCR-like"/>
    <property type="match status" value="18"/>
</dbReference>
<dbReference type="PROSITE" id="PS00420">
    <property type="entry name" value="SRCR_1"/>
    <property type="match status" value="14"/>
</dbReference>
<feature type="disulfide bond" evidence="11">
    <location>
        <begin position="1511"/>
        <end position="1521"/>
    </location>
</feature>
<dbReference type="PANTHER" id="PTHR45817">
    <property type="entry name" value="LYSYL OXIDASE-LIKE-RELATED"/>
    <property type="match status" value="1"/>
</dbReference>
<evidence type="ECO:0000313" key="13">
    <source>
        <dbReference type="EnsemblMetazoa" id="XP_030851619"/>
    </source>
</evidence>
<protein>
    <recommendedName>
        <fullName evidence="12">SRCR domain-containing protein</fullName>
    </recommendedName>
</protein>
<feature type="disulfide bond" evidence="11">
    <location>
        <begin position="1700"/>
        <end position="1761"/>
    </location>
</feature>
<feature type="domain" description="SRCR" evidence="12">
    <location>
        <begin position="130"/>
        <end position="233"/>
    </location>
</feature>
<organism evidence="13 14">
    <name type="scientific">Strongylocentrotus purpuratus</name>
    <name type="common">Purple sea urchin</name>
    <dbReference type="NCBI Taxonomy" id="7668"/>
    <lineage>
        <taxon>Eukaryota</taxon>
        <taxon>Metazoa</taxon>
        <taxon>Echinodermata</taxon>
        <taxon>Eleutherozoa</taxon>
        <taxon>Echinozoa</taxon>
        <taxon>Echinoidea</taxon>
        <taxon>Euechinoidea</taxon>
        <taxon>Echinacea</taxon>
        <taxon>Camarodonta</taxon>
        <taxon>Echinidea</taxon>
        <taxon>Strongylocentrotidae</taxon>
        <taxon>Strongylocentrotus</taxon>
    </lineage>
</organism>
<reference evidence="14" key="1">
    <citation type="submission" date="2015-02" db="EMBL/GenBank/DDBJ databases">
        <title>Genome sequencing for Strongylocentrotus purpuratus.</title>
        <authorList>
            <person name="Murali S."/>
            <person name="Liu Y."/>
            <person name="Vee V."/>
            <person name="English A."/>
            <person name="Wang M."/>
            <person name="Skinner E."/>
            <person name="Han Y."/>
            <person name="Muzny D.M."/>
            <person name="Worley K.C."/>
            <person name="Gibbs R.A."/>
        </authorList>
    </citation>
    <scope>NUCLEOTIDE SEQUENCE</scope>
</reference>
<evidence type="ECO:0000256" key="11">
    <source>
        <dbReference type="PROSITE-ProRule" id="PRU00196"/>
    </source>
</evidence>
<dbReference type="PANTHER" id="PTHR45817:SF9">
    <property type="entry name" value="SRCR DOMAIN-CONTAINING PROTEIN"/>
    <property type="match status" value="1"/>
</dbReference>
<feature type="domain" description="SRCR" evidence="12">
    <location>
        <begin position="417"/>
        <end position="514"/>
    </location>
</feature>
<keyword evidence="6" id="KW-0677">Repeat</keyword>
<dbReference type="OrthoDB" id="536948at2759"/>
<name>A0A7M7PH16_STRPU</name>
<feature type="disulfide bond" evidence="11">
    <location>
        <begin position="1245"/>
        <end position="1309"/>
    </location>
</feature>
<dbReference type="GO" id="GO:0005576">
    <property type="term" value="C:extracellular region"/>
    <property type="evidence" value="ECO:0007669"/>
    <property type="project" value="UniProtKB-SubCell"/>
</dbReference>
<feature type="disulfide bond" evidence="11">
    <location>
        <begin position="796"/>
        <end position="806"/>
    </location>
</feature>
<dbReference type="EnsemblMetazoa" id="XM_030995759">
    <property type="protein sequence ID" value="XP_030851619"/>
    <property type="gene ID" value="LOC578144"/>
</dbReference>
<reference evidence="13" key="2">
    <citation type="submission" date="2021-01" db="UniProtKB">
        <authorList>
            <consortium name="EnsemblMetazoa"/>
        </authorList>
    </citation>
    <scope>IDENTIFICATION</scope>
</reference>
<feature type="domain" description="SRCR" evidence="12">
    <location>
        <begin position="1441"/>
        <end position="1542"/>
    </location>
</feature>
<dbReference type="SMART" id="SM00202">
    <property type="entry name" value="SR"/>
    <property type="match status" value="18"/>
</dbReference>
<evidence type="ECO:0000256" key="1">
    <source>
        <dbReference type="ARBA" id="ARBA00004167"/>
    </source>
</evidence>
<comment type="caution">
    <text evidence="11">Lacks conserved residue(s) required for the propagation of feature annotation.</text>
</comment>
<feature type="disulfide bond" evidence="11">
    <location>
        <begin position="686"/>
        <end position="696"/>
    </location>
</feature>
<dbReference type="InterPro" id="IPR001190">
    <property type="entry name" value="SRCR"/>
</dbReference>
<feature type="disulfide bond" evidence="11">
    <location>
        <begin position="332"/>
        <end position="342"/>
    </location>
</feature>
<keyword evidence="14" id="KW-1185">Reference proteome</keyword>
<keyword evidence="8" id="KW-0472">Membrane</keyword>
<feature type="disulfide bond" evidence="11">
    <location>
        <begin position="1289"/>
        <end position="1299"/>
    </location>
</feature>
<feature type="disulfide bond" evidence="11">
    <location>
        <begin position="1038"/>
        <end position="1102"/>
    </location>
</feature>
<feature type="domain" description="SRCR" evidence="12">
    <location>
        <begin position="1662"/>
        <end position="1762"/>
    </location>
</feature>
<accession>A0A7M7PH16</accession>
<dbReference type="FunFam" id="3.10.250.10:FF:000009">
    <property type="entry name" value="WC1"/>
    <property type="match status" value="5"/>
</dbReference>
<feature type="disulfide bond" evidence="11">
    <location>
        <begin position="1399"/>
        <end position="1409"/>
    </location>
</feature>
<keyword evidence="7" id="KW-1133">Transmembrane helix</keyword>
<dbReference type="FunFam" id="3.10.250.10:FF:000001">
    <property type="entry name" value="Lysyl oxidase 4 isoform X1"/>
    <property type="match status" value="3"/>
</dbReference>
<feature type="disulfide bond" evidence="11">
    <location>
        <begin position="1467"/>
        <end position="1531"/>
    </location>
</feature>
<feature type="domain" description="SRCR" evidence="12">
    <location>
        <begin position="263"/>
        <end position="363"/>
    </location>
</feature>
<dbReference type="FunFam" id="3.10.250.10:FF:000016">
    <property type="entry name" value="Scavenger receptor cysteine-rich protein type 12"/>
    <property type="match status" value="2"/>
</dbReference>
<feature type="disulfide bond" evidence="11">
    <location>
        <begin position="1790"/>
        <end position="1854"/>
    </location>
</feature>
<evidence type="ECO:0000256" key="6">
    <source>
        <dbReference type="ARBA" id="ARBA00022737"/>
    </source>
</evidence>
<feature type="disulfide bond" evidence="11">
    <location>
        <begin position="1258"/>
        <end position="1319"/>
    </location>
</feature>
<feature type="disulfide bond" evidence="11">
    <location>
        <begin position="1051"/>
        <end position="1112"/>
    </location>
</feature>
<dbReference type="KEGG" id="spu:578144"/>
<dbReference type="GO" id="GO:0016020">
    <property type="term" value="C:membrane"/>
    <property type="evidence" value="ECO:0000318"/>
    <property type="project" value="GO_Central"/>
</dbReference>
<keyword evidence="5" id="KW-0732">Signal</keyword>
<feature type="disulfide bond" evidence="11">
    <location>
        <begin position="45"/>
        <end position="109"/>
    </location>
</feature>
<feature type="disulfide bond" evidence="11">
    <location>
        <begin position="89"/>
        <end position="99"/>
    </location>
</feature>
<evidence type="ECO:0000256" key="7">
    <source>
        <dbReference type="ARBA" id="ARBA00022989"/>
    </source>
</evidence>
<evidence type="ECO:0000256" key="5">
    <source>
        <dbReference type="ARBA" id="ARBA00022729"/>
    </source>
</evidence>
<feature type="disulfide bond" evidence="11">
    <location>
        <begin position="642"/>
        <end position="706"/>
    </location>
</feature>
<dbReference type="GO" id="GO:0045217">
    <property type="term" value="P:cell-cell junction maintenance"/>
    <property type="evidence" value="ECO:0000318"/>
    <property type="project" value="GO_Central"/>
</dbReference>
<feature type="disulfide bond" evidence="11">
    <location>
        <begin position="1082"/>
        <end position="1092"/>
    </location>
</feature>
<dbReference type="InterPro" id="IPR050912">
    <property type="entry name" value="LOX-like_protein"/>
</dbReference>
<feature type="disulfide bond" evidence="11">
    <location>
        <begin position="1590"/>
        <end position="1651"/>
    </location>
</feature>
<keyword evidence="10" id="KW-0325">Glycoprotein</keyword>
<feature type="domain" description="SRCR" evidence="12">
    <location>
        <begin position="1013"/>
        <end position="1113"/>
    </location>
</feature>
<feature type="domain" description="SRCR" evidence="12">
    <location>
        <begin position="1765"/>
        <end position="1865"/>
    </location>
</feature>
<keyword evidence="4" id="KW-0812">Transmembrane</keyword>
<evidence type="ECO:0000256" key="9">
    <source>
        <dbReference type="ARBA" id="ARBA00023157"/>
    </source>
</evidence>
<dbReference type="FunFam" id="3.10.250.10:FF:000011">
    <property type="entry name" value="Scavenger receptor class A member 5"/>
    <property type="match status" value="1"/>
</dbReference>
<feature type="domain" description="SRCR" evidence="12">
    <location>
        <begin position="20"/>
        <end position="120"/>
    </location>
</feature>
<evidence type="ECO:0000256" key="8">
    <source>
        <dbReference type="ARBA" id="ARBA00023136"/>
    </source>
</evidence>
<feature type="disulfide bond" evidence="11">
    <location>
        <begin position="1803"/>
        <end position="1864"/>
    </location>
</feature>
<feature type="disulfide bond" evidence="11">
    <location>
        <begin position="765"/>
        <end position="826"/>
    </location>
</feature>
<feature type="disulfide bond" evidence="11">
    <location>
        <begin position="906"/>
        <end position="916"/>
    </location>
</feature>
<dbReference type="InParanoid" id="A0A7M7PH16"/>
<feature type="domain" description="SRCR" evidence="12">
    <location>
        <begin position="1330"/>
        <end position="1431"/>
    </location>
</feature>
<feature type="domain" description="SRCR" evidence="12">
    <location>
        <begin position="944"/>
        <end position="1004"/>
    </location>
</feature>
<dbReference type="FunFam" id="3.10.250.10:FF:000005">
    <property type="entry name" value="Neurotrypsin isoform A"/>
    <property type="match status" value="6"/>
</dbReference>
<feature type="domain" description="SRCR" evidence="12">
    <location>
        <begin position="727"/>
        <end position="827"/>
    </location>
</feature>
<feature type="disulfide bond" evidence="11">
    <location>
        <begin position="539"/>
        <end position="603"/>
    </location>
</feature>
<evidence type="ECO:0000256" key="3">
    <source>
        <dbReference type="ARBA" id="ARBA00022525"/>
    </source>
</evidence>
<feature type="disulfide bond" evidence="11">
    <location>
        <begin position="583"/>
        <end position="593"/>
    </location>
</feature>
<feature type="disulfide bond" evidence="11">
    <location>
        <begin position="752"/>
        <end position="816"/>
    </location>
</feature>
<dbReference type="Gene3D" id="3.10.250.10">
    <property type="entry name" value="SRCR-like domain"/>
    <property type="match status" value="18"/>
</dbReference>
<evidence type="ECO:0000313" key="14">
    <source>
        <dbReference type="Proteomes" id="UP000007110"/>
    </source>
</evidence>
<feature type="disulfide bond" evidence="11">
    <location>
        <begin position="552"/>
        <end position="613"/>
    </location>
</feature>
<dbReference type="FunFam" id="3.10.250.10:FF:000006">
    <property type="entry name" value="neurotrypsin isoform X2"/>
    <property type="match status" value="1"/>
</dbReference>
<comment type="subcellular location">
    <subcellularLocation>
        <location evidence="1">Membrane</location>
        <topology evidence="1">Single-pass membrane protein</topology>
    </subcellularLocation>
    <subcellularLocation>
        <location evidence="2">Secreted</location>
    </subcellularLocation>
</comment>
<feature type="disulfide bond" evidence="11">
    <location>
        <begin position="862"/>
        <end position="926"/>
    </location>
</feature>
<feature type="disulfide bond" evidence="11">
    <location>
        <begin position="155"/>
        <end position="219"/>
    </location>
</feature>
<evidence type="ECO:0000259" key="12">
    <source>
        <dbReference type="PROSITE" id="PS50287"/>
    </source>
</evidence>
<feature type="domain" description="SRCR" evidence="12">
    <location>
        <begin position="837"/>
        <end position="937"/>
    </location>
</feature>
<feature type="disulfide bond" evidence="11">
    <location>
        <begin position="1687"/>
        <end position="1751"/>
    </location>
</feature>
<feature type="domain" description="SRCR" evidence="12">
    <location>
        <begin position="617"/>
        <end position="717"/>
    </location>
</feature>
<feature type="disulfide bond" evidence="11">
    <location>
        <begin position="1621"/>
        <end position="1631"/>
    </location>
</feature>
<keyword evidence="3" id="KW-0964">Secreted</keyword>
<dbReference type="GeneID" id="578144"/>
<dbReference type="PRINTS" id="PR00258">
    <property type="entry name" value="SPERACTRCPTR"/>
</dbReference>
<feature type="domain" description="SRCR" evidence="12">
    <location>
        <begin position="1118"/>
        <end position="1210"/>
    </location>
</feature>
<keyword evidence="9 11" id="KW-1015">Disulfide bond</keyword>
<feature type="domain" description="SRCR" evidence="12">
    <location>
        <begin position="1220"/>
        <end position="1320"/>
    </location>
</feature>
<feature type="disulfide bond" evidence="11">
    <location>
        <begin position="301"/>
        <end position="362"/>
    </location>
</feature>
<feature type="disulfide bond" evidence="11">
    <location>
        <begin position="484"/>
        <end position="494"/>
    </location>
</feature>
<feature type="disulfide bond" evidence="11">
    <location>
        <begin position="655"/>
        <end position="716"/>
    </location>
</feature>
<evidence type="ECO:0000256" key="2">
    <source>
        <dbReference type="ARBA" id="ARBA00004613"/>
    </source>
</evidence>
<feature type="disulfide bond" evidence="11">
    <location>
        <begin position="58"/>
        <end position="119"/>
    </location>
</feature>
<feature type="domain" description="SRCR" evidence="12">
    <location>
        <begin position="1552"/>
        <end position="1652"/>
    </location>
</feature>